<reference evidence="2" key="2">
    <citation type="submission" date="2021-03" db="UniProtKB">
        <authorList>
            <consortium name="EnsemblPlants"/>
        </authorList>
    </citation>
    <scope>IDENTIFICATION</scope>
</reference>
<organism evidence="2 3">
    <name type="scientific">Cannabis sativa</name>
    <name type="common">Hemp</name>
    <name type="synonym">Marijuana</name>
    <dbReference type="NCBI Taxonomy" id="3483"/>
    <lineage>
        <taxon>Eukaryota</taxon>
        <taxon>Viridiplantae</taxon>
        <taxon>Streptophyta</taxon>
        <taxon>Embryophyta</taxon>
        <taxon>Tracheophyta</taxon>
        <taxon>Spermatophyta</taxon>
        <taxon>Magnoliopsida</taxon>
        <taxon>eudicotyledons</taxon>
        <taxon>Gunneridae</taxon>
        <taxon>Pentapetalae</taxon>
        <taxon>rosids</taxon>
        <taxon>fabids</taxon>
        <taxon>Rosales</taxon>
        <taxon>Cannabaceae</taxon>
        <taxon>Cannabis</taxon>
    </lineage>
</organism>
<proteinExistence type="predicted"/>
<dbReference type="OMA" id="WAHESSY"/>
<dbReference type="EnsemblPlants" id="evm.model.05.109.2.5bd9b139">
    <property type="protein sequence ID" value="cds.evm.model.05.109.2.5bd9b139"/>
    <property type="gene ID" value="evm.TU.05.109"/>
</dbReference>
<dbReference type="Gramene" id="evm.model.05.109.2.5bd9b139">
    <property type="protein sequence ID" value="cds.evm.model.05.109.2.5bd9b139"/>
    <property type="gene ID" value="evm.TU.05.109"/>
</dbReference>
<feature type="region of interest" description="Disordered" evidence="1">
    <location>
        <begin position="24"/>
        <end position="128"/>
    </location>
</feature>
<dbReference type="Pfam" id="PF22272">
    <property type="entry name" value="LEA_3b"/>
    <property type="match status" value="1"/>
</dbReference>
<dbReference type="EMBL" id="UZAU01000409">
    <property type="status" value="NOT_ANNOTATED_CDS"/>
    <property type="molecule type" value="Genomic_DNA"/>
</dbReference>
<reference evidence="2" key="1">
    <citation type="submission" date="2018-11" db="EMBL/GenBank/DDBJ databases">
        <authorList>
            <person name="Grassa J C."/>
        </authorList>
    </citation>
    <scope>NUCLEOTIDE SEQUENCE [LARGE SCALE GENOMIC DNA]</scope>
</reference>
<dbReference type="InterPro" id="IPR039291">
    <property type="entry name" value="At5g17165-like"/>
</dbReference>
<keyword evidence="3" id="KW-1185">Reference proteome</keyword>
<name>A0A803PJY4_CANSA</name>
<feature type="compositionally biased region" description="Polar residues" evidence="1">
    <location>
        <begin position="89"/>
        <end position="101"/>
    </location>
</feature>
<evidence type="ECO:0008006" key="4">
    <source>
        <dbReference type="Google" id="ProtNLM"/>
    </source>
</evidence>
<dbReference type="AlphaFoldDB" id="A0A803PJY4"/>
<evidence type="ECO:0000256" key="1">
    <source>
        <dbReference type="SAM" id="MobiDB-lite"/>
    </source>
</evidence>
<protein>
    <recommendedName>
        <fullName evidence="4">Late embryogenesis abundant protein</fullName>
    </recommendedName>
</protein>
<accession>A0A803PJY4</accession>
<sequence>MAANSSSRGITSLGKRFVDQIWTRDPSPLSAPILSRRAAAHTSAYDKNPDEHAQSTVVPDDLIEPKSDKYWAPDPQTGVFGPAAPGQTARPSGGTQASTPASGEGSVLEQTAWFRPTSIEDLEKPAAQ</sequence>
<evidence type="ECO:0000313" key="3">
    <source>
        <dbReference type="Proteomes" id="UP000596661"/>
    </source>
</evidence>
<dbReference type="Proteomes" id="UP000596661">
    <property type="component" value="Chromosome 5"/>
</dbReference>
<evidence type="ECO:0000313" key="2">
    <source>
        <dbReference type="EnsemblPlants" id="cds.evm.model.05.109.2.5bd9b139"/>
    </source>
</evidence>
<dbReference type="PANTHER" id="PTHR35122">
    <property type="entry name" value="OSJNBA0093F12.14 PROTEIN"/>
    <property type="match status" value="1"/>
</dbReference>
<dbReference type="OrthoDB" id="606645at2759"/>
<dbReference type="PANTHER" id="PTHR35122:SF2">
    <property type="entry name" value="OS04G0598000 PROTEIN"/>
    <property type="match status" value="1"/>
</dbReference>